<dbReference type="InterPro" id="IPR011008">
    <property type="entry name" value="Dimeric_a/b-barrel"/>
</dbReference>
<evidence type="ECO:0000313" key="1">
    <source>
        <dbReference type="EMBL" id="SUY29323.1"/>
    </source>
</evidence>
<dbReference type="Proteomes" id="UP000254701">
    <property type="component" value="Unassembled WGS sequence"/>
</dbReference>
<proteinExistence type="predicted"/>
<dbReference type="SUPFAM" id="SSF54909">
    <property type="entry name" value="Dimeric alpha+beta barrel"/>
    <property type="match status" value="1"/>
</dbReference>
<name>A0A381IMK2_AMIAI</name>
<gene>
    <name evidence="1" type="ORF">NCTC10684_05555</name>
</gene>
<dbReference type="RefSeq" id="WP_245432195.1">
    <property type="nucleotide sequence ID" value="NZ_BAAAVY010000014.1"/>
</dbReference>
<reference evidence="1 2" key="1">
    <citation type="submission" date="2018-06" db="EMBL/GenBank/DDBJ databases">
        <authorList>
            <consortium name="Pathogen Informatics"/>
            <person name="Doyle S."/>
        </authorList>
    </citation>
    <scope>NUCLEOTIDE SEQUENCE [LARGE SCALE GENOMIC DNA]</scope>
    <source>
        <strain evidence="1 2">NCTC10684</strain>
    </source>
</reference>
<accession>A0A381IMK2</accession>
<dbReference type="AlphaFoldDB" id="A0A381IMK2"/>
<dbReference type="Gene3D" id="3.30.70.100">
    <property type="match status" value="1"/>
</dbReference>
<evidence type="ECO:0008006" key="3">
    <source>
        <dbReference type="Google" id="ProtNLM"/>
    </source>
</evidence>
<organism evidence="1 2">
    <name type="scientific">Aminobacter aminovorans</name>
    <name type="common">Chelatobacter heintzii</name>
    <dbReference type="NCBI Taxonomy" id="83263"/>
    <lineage>
        <taxon>Bacteria</taxon>
        <taxon>Pseudomonadati</taxon>
        <taxon>Pseudomonadota</taxon>
        <taxon>Alphaproteobacteria</taxon>
        <taxon>Hyphomicrobiales</taxon>
        <taxon>Phyllobacteriaceae</taxon>
        <taxon>Aminobacter</taxon>
    </lineage>
</organism>
<dbReference type="EMBL" id="UFSM01000004">
    <property type="protein sequence ID" value="SUY29323.1"/>
    <property type="molecule type" value="Genomic_DNA"/>
</dbReference>
<evidence type="ECO:0000313" key="2">
    <source>
        <dbReference type="Proteomes" id="UP000254701"/>
    </source>
</evidence>
<protein>
    <recommendedName>
        <fullName evidence="3">Antibiotic biosynthesis monooxygenase</fullName>
    </recommendedName>
</protein>
<sequence>MIVEATNYFAREDQADEVLKQRRKATEIRRQLGLDPGRILVRTEGNGPDIRWECGFASREAYDADRAARAASPDFEAARKQMHTLLERFERHVYEVDERATGS</sequence>